<keyword evidence="1" id="KW-1133">Transmembrane helix</keyword>
<reference evidence="2 3" key="1">
    <citation type="submission" date="2024-02" db="EMBL/GenBank/DDBJ databases">
        <title>Bacterial strain from lacustrine sediment.</title>
        <authorList>
            <person name="Petit C."/>
            <person name="Fadhlaoui K."/>
        </authorList>
    </citation>
    <scope>NUCLEOTIDE SEQUENCE [LARGE SCALE GENOMIC DNA]</scope>
    <source>
        <strain evidence="2 3">IPX-CK</strain>
    </source>
</reference>
<keyword evidence="1" id="KW-0472">Membrane</keyword>
<evidence type="ECO:0000256" key="1">
    <source>
        <dbReference type="SAM" id="Phobius"/>
    </source>
</evidence>
<dbReference type="RefSeq" id="WP_342756057.1">
    <property type="nucleotide sequence ID" value="NZ_CP146256.1"/>
</dbReference>
<dbReference type="Pfam" id="PF11188">
    <property type="entry name" value="DUF2975"/>
    <property type="match status" value="1"/>
</dbReference>
<dbReference type="Proteomes" id="UP001451571">
    <property type="component" value="Chromosome"/>
</dbReference>
<feature type="transmembrane region" description="Helical" evidence="1">
    <location>
        <begin position="124"/>
        <end position="144"/>
    </location>
</feature>
<feature type="transmembrane region" description="Helical" evidence="1">
    <location>
        <begin position="7"/>
        <end position="30"/>
    </location>
</feature>
<keyword evidence="1" id="KW-0812">Transmembrane</keyword>
<organism evidence="2 3">
    <name type="scientific">Kineothrix sedimenti</name>
    <dbReference type="NCBI Taxonomy" id="3123317"/>
    <lineage>
        <taxon>Bacteria</taxon>
        <taxon>Bacillati</taxon>
        <taxon>Bacillota</taxon>
        <taxon>Clostridia</taxon>
        <taxon>Lachnospirales</taxon>
        <taxon>Lachnospiraceae</taxon>
        <taxon>Kineothrix</taxon>
    </lineage>
</organism>
<dbReference type="EMBL" id="CP146256">
    <property type="protein sequence ID" value="XAH72441.1"/>
    <property type="molecule type" value="Genomic_DNA"/>
</dbReference>
<name>A0ABZ3EQJ1_9FIRM</name>
<proteinExistence type="predicted"/>
<feature type="transmembrane region" description="Helical" evidence="1">
    <location>
        <begin position="95"/>
        <end position="112"/>
    </location>
</feature>
<accession>A0ABZ3EQJ1</accession>
<keyword evidence="3" id="KW-1185">Reference proteome</keyword>
<protein>
    <submittedName>
        <fullName evidence="2">DUF2975 domain-containing protein</fullName>
    </submittedName>
</protein>
<evidence type="ECO:0000313" key="3">
    <source>
        <dbReference type="Proteomes" id="UP001451571"/>
    </source>
</evidence>
<gene>
    <name evidence="2" type="ORF">V6984_13010</name>
</gene>
<evidence type="ECO:0000313" key="2">
    <source>
        <dbReference type="EMBL" id="XAH72441.1"/>
    </source>
</evidence>
<sequence length="162" mass="17547">MKRGSTIIMRCSVIIAGIIMIAICSVMAWITFTEGKSATAYHVDYVLVILIIGTYIAAIPYFIALRQTLKLLDYIDTNRAFTELSVKALKTVEHCAIADFIICIAGGAPFFWMLGRSDGNPGMVFLGLIPAGVAFIIAVFASLLKHLLSDAIAAKSENDLTI</sequence>
<feature type="transmembrane region" description="Helical" evidence="1">
    <location>
        <begin position="45"/>
        <end position="65"/>
    </location>
</feature>
<dbReference type="InterPro" id="IPR021354">
    <property type="entry name" value="DUF2975"/>
</dbReference>